<dbReference type="Proteomes" id="UP000658225">
    <property type="component" value="Unassembled WGS sequence"/>
</dbReference>
<dbReference type="Pfam" id="PF22564">
    <property type="entry name" value="HAAS"/>
    <property type="match status" value="1"/>
</dbReference>
<keyword evidence="1" id="KW-1133">Transmembrane helix</keyword>
<reference evidence="2" key="1">
    <citation type="submission" date="2020-10" db="EMBL/GenBank/DDBJ databases">
        <title>Genomic Encyclopedia of Type Strains, Phase IV (KMG-IV): sequencing the most valuable type-strain genomes for metagenomic binning, comparative biology and taxonomic classification.</title>
        <authorList>
            <person name="Goeker M."/>
        </authorList>
    </citation>
    <scope>NUCLEOTIDE SEQUENCE</scope>
    <source>
        <strain evidence="2">DSM 13886</strain>
    </source>
</reference>
<accession>A0A927RDJ1</accession>
<evidence type="ECO:0000313" key="3">
    <source>
        <dbReference type="Proteomes" id="UP000658225"/>
    </source>
</evidence>
<keyword evidence="3" id="KW-1185">Reference proteome</keyword>
<evidence type="ECO:0000256" key="1">
    <source>
        <dbReference type="SAM" id="Phobius"/>
    </source>
</evidence>
<gene>
    <name evidence="2" type="ORF">H4683_002495</name>
</gene>
<evidence type="ECO:0000313" key="2">
    <source>
        <dbReference type="EMBL" id="MBE1555390.1"/>
    </source>
</evidence>
<dbReference type="AlphaFoldDB" id="A0A927RDJ1"/>
<dbReference type="RefSeq" id="WP_192599121.1">
    <property type="nucleotide sequence ID" value="NZ_JADBEL010000013.1"/>
</dbReference>
<organism evidence="2 3">
    <name type="scientific">Sporosarcina limicola</name>
    <dbReference type="NCBI Taxonomy" id="34101"/>
    <lineage>
        <taxon>Bacteria</taxon>
        <taxon>Bacillati</taxon>
        <taxon>Bacillota</taxon>
        <taxon>Bacilli</taxon>
        <taxon>Bacillales</taxon>
        <taxon>Caryophanaceae</taxon>
        <taxon>Sporosarcina</taxon>
    </lineage>
</organism>
<comment type="caution">
    <text evidence="2">The sequence shown here is derived from an EMBL/GenBank/DDBJ whole genome shotgun (WGS) entry which is preliminary data.</text>
</comment>
<feature type="transmembrane region" description="Helical" evidence="1">
    <location>
        <begin position="115"/>
        <end position="134"/>
    </location>
</feature>
<proteinExistence type="predicted"/>
<keyword evidence="1" id="KW-0812">Transmembrane</keyword>
<feature type="transmembrane region" description="Helical" evidence="1">
    <location>
        <begin position="140"/>
        <end position="164"/>
    </location>
</feature>
<protein>
    <submittedName>
        <fullName evidence="2">Membrane protein</fullName>
    </submittedName>
</protein>
<keyword evidence="1" id="KW-0472">Membrane</keyword>
<sequence length="188" mass="20915">MKKDEFQRDLRALLVRIPKEEQIEIMKDLEEYFENGKLDGKTEEQITASLDSPKNMAKELLVSYRLEKAEATATTGTIFRAVWAIIGLGFFNLIIVLGPFLCLVGVLLGGWTASVGFIAAPLLVLANIVIFPGIFEWFDIFASIAFCGIGLFVAIGMFTATKVLMNGFVRYLKFNTKLVKGGLTHVER</sequence>
<dbReference type="EMBL" id="JADBEL010000013">
    <property type="protein sequence ID" value="MBE1555390.1"/>
    <property type="molecule type" value="Genomic_DNA"/>
</dbReference>
<name>A0A927RDJ1_9BACL</name>
<feature type="transmembrane region" description="Helical" evidence="1">
    <location>
        <begin position="81"/>
        <end position="108"/>
    </location>
</feature>